<feature type="compositionally biased region" description="Basic residues" evidence="1">
    <location>
        <begin position="684"/>
        <end position="698"/>
    </location>
</feature>
<organism evidence="4 5">
    <name type="scientific">Azospirillum melinis</name>
    <dbReference type="NCBI Taxonomy" id="328839"/>
    <lineage>
        <taxon>Bacteria</taxon>
        <taxon>Pseudomonadati</taxon>
        <taxon>Pseudomonadota</taxon>
        <taxon>Alphaproteobacteria</taxon>
        <taxon>Rhodospirillales</taxon>
        <taxon>Azospirillaceae</taxon>
        <taxon>Azospirillum</taxon>
    </lineage>
</organism>
<feature type="region of interest" description="Disordered" evidence="1">
    <location>
        <begin position="678"/>
        <end position="698"/>
    </location>
</feature>
<proteinExistence type="inferred from homology"/>
<feature type="domain" description="Phage terminase large subunit GpA ATPase" evidence="2">
    <location>
        <begin position="76"/>
        <end position="330"/>
    </location>
</feature>
<protein>
    <submittedName>
        <fullName evidence="4">Terminase</fullName>
    </submittedName>
</protein>
<dbReference type="InterPro" id="IPR046453">
    <property type="entry name" value="GpA_ATPase"/>
</dbReference>
<dbReference type="HAMAP" id="MF_04144">
    <property type="entry name" value="TERL_LAMBDA"/>
    <property type="match status" value="1"/>
</dbReference>
<comment type="caution">
    <text evidence="4">The sequence shown here is derived from an EMBL/GenBank/DDBJ whole genome shotgun (WGS) entry which is preliminary data.</text>
</comment>
<name>A0ABX2KX88_9PROT</name>
<dbReference type="InterPro" id="IPR046454">
    <property type="entry name" value="GpA_endonuclease"/>
</dbReference>
<evidence type="ECO:0000259" key="2">
    <source>
        <dbReference type="Pfam" id="PF05876"/>
    </source>
</evidence>
<feature type="domain" description="Terminase large subunit GpA endonuclease" evidence="3">
    <location>
        <begin position="341"/>
        <end position="636"/>
    </location>
</feature>
<sequence length="698" mass="77351">MTQHLTAEAAAATVAAHEAGCYDTGREGLRDDLLGLIQNTLKFRPRMTGSEWAEGRPGQLGFGRIPKGTGSESGPVTLYGYQRGLLDAMCDPTVPLITVLKAARVGYTRMATLAIGYHLHQDPTLCAVAQPTIPDAEDFGADEIGPMLRDTPVLAEQLRPVRKGERQDKATFYRLANGASVRLVGAASDDAFRRYSARFLFGDELDAEGWTPKAKTQGDKLKLFWTRGETFWNRKQIRGGTPLLKDTSRTWKLWLQSDQRRYFVPCPHCSAAAGRLAGWQYLEWGGPDVPHGVKWSLDEDGAVAHVWYVGTCGHRIEEGHKSWMDERGEWRATAKPKQPGHVGFHLWTGMSLNPNAAWPVLVGEWIEAQADPASLVQPFVNLRLGMPYEATYGHQIKIEAFTQRMEPYPTEIPPGVAYLTAGVDVQSGKGKNPRIEVTVYGWGRGHECWLIGHWIFRGDPAQREVWDQLDRLLLRSFVGPDGRRFRIQAAAVDSGGHHTAETYAFCELRRARRVWAIKGRSEKNGQRTRVWPRRPTVKNGNTVYLVGGNAARDFVYGSLAVPRPGPRYIHFPSDAPAEAEPLDTEFFEQLTRERLITPKGGQYTVWDKPKDKAHEAGVCLVYAYAAAVGLQTLNKKWLTALEGGPAALPQALPAVAEAEEDTDPAAALPLVEEPPAPAPAAVIKSKRPRGRRVIRSNL</sequence>
<dbReference type="InterPro" id="IPR027417">
    <property type="entry name" value="P-loop_NTPase"/>
</dbReference>
<dbReference type="RefSeq" id="WP_174475322.1">
    <property type="nucleotide sequence ID" value="NZ_JAGINN010000033.1"/>
</dbReference>
<dbReference type="EMBL" id="WHOS01000124">
    <property type="protein sequence ID" value="NUB04509.1"/>
    <property type="molecule type" value="Genomic_DNA"/>
</dbReference>
<evidence type="ECO:0000256" key="1">
    <source>
        <dbReference type="SAM" id="MobiDB-lite"/>
    </source>
</evidence>
<evidence type="ECO:0000313" key="5">
    <source>
        <dbReference type="Proteomes" id="UP000605086"/>
    </source>
</evidence>
<dbReference type="Proteomes" id="UP000605086">
    <property type="component" value="Unassembled WGS sequence"/>
</dbReference>
<dbReference type="Pfam" id="PF20454">
    <property type="entry name" value="GpA_nuclease"/>
    <property type="match status" value="1"/>
</dbReference>
<accession>A0ABX2KX88</accession>
<gene>
    <name evidence="4" type="ORF">GBZ48_35545</name>
</gene>
<keyword evidence="5" id="KW-1185">Reference proteome</keyword>
<evidence type="ECO:0000313" key="4">
    <source>
        <dbReference type="EMBL" id="NUB04509.1"/>
    </source>
</evidence>
<dbReference type="Gene3D" id="3.40.50.300">
    <property type="entry name" value="P-loop containing nucleotide triphosphate hydrolases"/>
    <property type="match status" value="1"/>
</dbReference>
<dbReference type="Pfam" id="PF05876">
    <property type="entry name" value="GpA_ATPase"/>
    <property type="match status" value="1"/>
</dbReference>
<dbReference type="InterPro" id="IPR008866">
    <property type="entry name" value="Phage_lambda_GpA-like"/>
</dbReference>
<reference evidence="4 5" key="1">
    <citation type="submission" date="2019-10" db="EMBL/GenBank/DDBJ databases">
        <title>Genome sequence of Azospirillum melinis.</title>
        <authorList>
            <person name="Ambrosini A."/>
            <person name="Sant'Anna F.H."/>
            <person name="Cassan F.D."/>
            <person name="Souza E.M."/>
            <person name="Passaglia L.M.P."/>
        </authorList>
    </citation>
    <scope>NUCLEOTIDE SEQUENCE [LARGE SCALE GENOMIC DNA]</scope>
    <source>
        <strain evidence="4 5">TMCY0552</strain>
    </source>
</reference>
<evidence type="ECO:0000259" key="3">
    <source>
        <dbReference type="Pfam" id="PF20454"/>
    </source>
</evidence>